<name>A0AAD6C3B8_9EURO</name>
<comment type="caution">
    <text evidence="1">The sequence shown here is derived from an EMBL/GenBank/DDBJ whole genome shotgun (WGS) entry which is preliminary data.</text>
</comment>
<dbReference type="EMBL" id="JAPVEA010000007">
    <property type="protein sequence ID" value="KAJ5444277.1"/>
    <property type="molecule type" value="Genomic_DNA"/>
</dbReference>
<evidence type="ECO:0000313" key="1">
    <source>
        <dbReference type="EMBL" id="KAJ5444277.1"/>
    </source>
</evidence>
<gene>
    <name evidence="1" type="ORF">N7458_008149</name>
</gene>
<dbReference type="AlphaFoldDB" id="A0AAD6C3B8"/>
<evidence type="ECO:0000313" key="2">
    <source>
        <dbReference type="Proteomes" id="UP001213681"/>
    </source>
</evidence>
<reference evidence="1" key="2">
    <citation type="journal article" date="2023" name="IMA Fungus">
        <title>Comparative genomic study of the Penicillium genus elucidates a diverse pangenome and 15 lateral gene transfer events.</title>
        <authorList>
            <person name="Petersen C."/>
            <person name="Sorensen T."/>
            <person name="Nielsen M.R."/>
            <person name="Sondergaard T.E."/>
            <person name="Sorensen J.L."/>
            <person name="Fitzpatrick D.A."/>
            <person name="Frisvad J.C."/>
            <person name="Nielsen K.L."/>
        </authorList>
    </citation>
    <scope>NUCLEOTIDE SEQUENCE</scope>
    <source>
        <strain evidence="1">IBT 16125</strain>
    </source>
</reference>
<dbReference type="RefSeq" id="XP_056764357.1">
    <property type="nucleotide sequence ID" value="XM_056911531.1"/>
</dbReference>
<accession>A0AAD6C3B8</accession>
<dbReference type="PANTHER" id="PTHR37540:SF5">
    <property type="entry name" value="TRANSCRIPTION FACTOR DOMAIN-CONTAINING PROTEIN"/>
    <property type="match status" value="1"/>
</dbReference>
<organism evidence="1 2">
    <name type="scientific">Penicillium daleae</name>
    <dbReference type="NCBI Taxonomy" id="63821"/>
    <lineage>
        <taxon>Eukaryota</taxon>
        <taxon>Fungi</taxon>
        <taxon>Dikarya</taxon>
        <taxon>Ascomycota</taxon>
        <taxon>Pezizomycotina</taxon>
        <taxon>Eurotiomycetes</taxon>
        <taxon>Eurotiomycetidae</taxon>
        <taxon>Eurotiales</taxon>
        <taxon>Aspergillaceae</taxon>
        <taxon>Penicillium</taxon>
    </lineage>
</organism>
<dbReference type="PANTHER" id="PTHR37540">
    <property type="entry name" value="TRANSCRIPTION FACTOR (ACR-2), PUTATIVE-RELATED-RELATED"/>
    <property type="match status" value="1"/>
</dbReference>
<sequence length="373" mass="41857">MWPRLFPGLLYKGKSFTHEWMQLALNCPPLSSAWLHSGAEHLLIRRRASGGAECSTTGKDIYELLLMRQETLTALKDVVNDGCPAKITDEIVMAAFALALHPHERDQDASSRMKMAPLSNLQWLTRFTDIVIMDGHVRGLRYLVQARGGFEKLKMPGLSEGLSTWDLITASKFLARPYWPLLTNIQLDSAAEFLAKFEYTDSVTGNLHCLLYTTFPQPVMWVFHALRGYSSLLEGYAVGRVFNLDLGYVLKLRNLLHYHVLSIPAATFADTGTVSHIYESLRLTLIVYSMLVLFPVPLMTSPYPTLAGLLRYELESIRDEVWTAMSSLLLWSLTLGGIAALDTPLGPCGIEGRILWKEAQECGHQLLAEHYPT</sequence>
<dbReference type="Proteomes" id="UP001213681">
    <property type="component" value="Unassembled WGS sequence"/>
</dbReference>
<reference evidence="1" key="1">
    <citation type="submission" date="2022-12" db="EMBL/GenBank/DDBJ databases">
        <authorList>
            <person name="Petersen C."/>
        </authorList>
    </citation>
    <scope>NUCLEOTIDE SEQUENCE</scope>
    <source>
        <strain evidence="1">IBT 16125</strain>
    </source>
</reference>
<proteinExistence type="predicted"/>
<keyword evidence="2" id="KW-1185">Reference proteome</keyword>
<protein>
    <submittedName>
        <fullName evidence="1">Uncharacterized protein</fullName>
    </submittedName>
</protein>
<dbReference type="GeneID" id="81601774"/>